<dbReference type="GO" id="GO:0008168">
    <property type="term" value="F:methyltransferase activity"/>
    <property type="evidence" value="ECO:0007669"/>
    <property type="project" value="UniProtKB-KW"/>
</dbReference>
<dbReference type="SUPFAM" id="SSF53335">
    <property type="entry name" value="S-adenosyl-L-methionine-dependent methyltransferases"/>
    <property type="match status" value="1"/>
</dbReference>
<dbReference type="CDD" id="cd02440">
    <property type="entry name" value="AdoMet_MTases"/>
    <property type="match status" value="1"/>
</dbReference>
<sequence length="276" mass="28827">MTASTNPFLDATTQGELYRDASRLATRTSALHRAKTHGRAVAEVIADLAGGHTRAPLAVDIGCGRGTSSRVLAKRLRPRRLIGVDASTALLADARARLGAVAGAVSFVQVDFHHLPLPDGVCSVAVAAFCLYHAPHPEIVIAEIARTLTPGGIAVLVTKSADSYHELDALVAAAGLDPDAPHRESLYAAANSANLAGLTERVLPVEHLEHEEHGFTFTDLGHAAEYLATSPKYHLPAGLRGDPDAIAAALRACLPDIPVSTTSVVTYLLARKPGGA</sequence>
<dbReference type="PANTHER" id="PTHR43861">
    <property type="entry name" value="TRANS-ACONITATE 2-METHYLTRANSFERASE-RELATED"/>
    <property type="match status" value="1"/>
</dbReference>
<dbReference type="InterPro" id="IPR013216">
    <property type="entry name" value="Methyltransf_11"/>
</dbReference>
<comment type="caution">
    <text evidence="2">The sequence shown here is derived from an EMBL/GenBank/DDBJ whole genome shotgun (WGS) entry which is preliminary data.</text>
</comment>
<reference evidence="3" key="1">
    <citation type="journal article" date="2019" name="Int. J. Syst. Evol. Microbiol.">
        <title>The Global Catalogue of Microorganisms (GCM) 10K type strain sequencing project: providing services to taxonomists for standard genome sequencing and annotation.</title>
        <authorList>
            <consortium name="The Broad Institute Genomics Platform"/>
            <consortium name="The Broad Institute Genome Sequencing Center for Infectious Disease"/>
            <person name="Wu L."/>
            <person name="Ma J."/>
        </authorList>
    </citation>
    <scope>NUCLEOTIDE SEQUENCE [LARGE SCALE GENOMIC DNA]</scope>
    <source>
        <strain evidence="3">CCUG 62974</strain>
    </source>
</reference>
<evidence type="ECO:0000313" key="2">
    <source>
        <dbReference type="EMBL" id="MFD0882998.1"/>
    </source>
</evidence>
<proteinExistence type="predicted"/>
<dbReference type="Pfam" id="PF08241">
    <property type="entry name" value="Methyltransf_11"/>
    <property type="match status" value="1"/>
</dbReference>
<keyword evidence="2" id="KW-0489">Methyltransferase</keyword>
<protein>
    <submittedName>
        <fullName evidence="2">Class I SAM-dependent methyltransferase</fullName>
        <ecNumber evidence="2">2.1.1.-</ecNumber>
    </submittedName>
</protein>
<name>A0ABW3DK99_9ACTN</name>
<evidence type="ECO:0000313" key="3">
    <source>
        <dbReference type="Proteomes" id="UP001597024"/>
    </source>
</evidence>
<dbReference type="Proteomes" id="UP001597024">
    <property type="component" value="Unassembled WGS sequence"/>
</dbReference>
<evidence type="ECO:0000259" key="1">
    <source>
        <dbReference type="Pfam" id="PF08241"/>
    </source>
</evidence>
<gene>
    <name evidence="2" type="ORF">ACFQ08_00235</name>
</gene>
<organism evidence="2 3">
    <name type="scientific">Streptosporangium algeriense</name>
    <dbReference type="NCBI Taxonomy" id="1682748"/>
    <lineage>
        <taxon>Bacteria</taxon>
        <taxon>Bacillati</taxon>
        <taxon>Actinomycetota</taxon>
        <taxon>Actinomycetes</taxon>
        <taxon>Streptosporangiales</taxon>
        <taxon>Streptosporangiaceae</taxon>
        <taxon>Streptosporangium</taxon>
    </lineage>
</organism>
<dbReference type="PANTHER" id="PTHR43861:SF1">
    <property type="entry name" value="TRANS-ACONITATE 2-METHYLTRANSFERASE"/>
    <property type="match status" value="1"/>
</dbReference>
<dbReference type="GO" id="GO:0032259">
    <property type="term" value="P:methylation"/>
    <property type="evidence" value="ECO:0007669"/>
    <property type="project" value="UniProtKB-KW"/>
</dbReference>
<dbReference type="EC" id="2.1.1.-" evidence="2"/>
<dbReference type="EMBL" id="JBHTHX010000001">
    <property type="protein sequence ID" value="MFD0882998.1"/>
    <property type="molecule type" value="Genomic_DNA"/>
</dbReference>
<accession>A0ABW3DK99</accession>
<dbReference type="InterPro" id="IPR029063">
    <property type="entry name" value="SAM-dependent_MTases_sf"/>
</dbReference>
<keyword evidence="2" id="KW-0808">Transferase</keyword>
<dbReference type="Gene3D" id="3.40.50.150">
    <property type="entry name" value="Vaccinia Virus protein VP39"/>
    <property type="match status" value="1"/>
</dbReference>
<keyword evidence="3" id="KW-1185">Reference proteome</keyword>
<feature type="domain" description="Methyltransferase type 11" evidence="1">
    <location>
        <begin position="59"/>
        <end position="155"/>
    </location>
</feature>